<dbReference type="EMBL" id="CP027666">
    <property type="protein sequence ID" value="AVO33494.1"/>
    <property type="molecule type" value="Genomic_DNA"/>
</dbReference>
<feature type="chain" id="PRO_5015721049" description="Lipoprotein" evidence="1">
    <location>
        <begin position="23"/>
        <end position="199"/>
    </location>
</feature>
<name>A0A2S0MC70_9BURK</name>
<feature type="signal peptide" evidence="1">
    <location>
        <begin position="1"/>
        <end position="22"/>
    </location>
</feature>
<dbReference type="PROSITE" id="PS51257">
    <property type="entry name" value="PROKAR_LIPOPROTEIN"/>
    <property type="match status" value="1"/>
</dbReference>
<evidence type="ECO:0000313" key="3">
    <source>
        <dbReference type="Proteomes" id="UP000239709"/>
    </source>
</evidence>
<keyword evidence="3" id="KW-1185">Reference proteome</keyword>
<sequence length="199" mass="21089">MFRQITFISLAAALVLSLGGCAHPISMAPNLDAIPTAAGKSTPSKKKVGFYIADSATAQEVTTPGGGGDKVRYFPYRDLEPGLYKALGTVFRDVTKIKNPADAAEIRASGIQLLITPEITTDSSSSSPFTWPPTAFTVTLVCQIKDAQGTTLDTVRVEGRGEAEFSEFKSNFSLAAARASDDALAKLMAALRRSRALAK</sequence>
<dbReference type="OrthoDB" id="5540893at2"/>
<proteinExistence type="predicted"/>
<evidence type="ECO:0000313" key="2">
    <source>
        <dbReference type="EMBL" id="AVO33494.1"/>
    </source>
</evidence>
<protein>
    <recommendedName>
        <fullName evidence="4">Lipoprotein</fullName>
    </recommendedName>
</protein>
<dbReference type="RefSeq" id="WP_106702057.1">
    <property type="nucleotide sequence ID" value="NZ_CP027666.1"/>
</dbReference>
<evidence type="ECO:0000256" key="1">
    <source>
        <dbReference type="SAM" id="SignalP"/>
    </source>
</evidence>
<reference evidence="2 3" key="1">
    <citation type="submission" date="2018-03" db="EMBL/GenBank/DDBJ databases">
        <title>Genome sequencing of Ottowia sp.</title>
        <authorList>
            <person name="Kim S.-J."/>
            <person name="Heo J."/>
            <person name="Kwon S.-W."/>
        </authorList>
    </citation>
    <scope>NUCLEOTIDE SEQUENCE [LARGE SCALE GENOMIC DNA]</scope>
    <source>
        <strain evidence="2 3">KADR8-3</strain>
    </source>
</reference>
<keyword evidence="1" id="KW-0732">Signal</keyword>
<dbReference type="KEGG" id="otk:C6570_03930"/>
<gene>
    <name evidence="2" type="ORF">C6570_03930</name>
</gene>
<accession>A0A2S0MC70</accession>
<dbReference type="AlphaFoldDB" id="A0A2S0MC70"/>
<dbReference type="Proteomes" id="UP000239709">
    <property type="component" value="Chromosome"/>
</dbReference>
<evidence type="ECO:0008006" key="4">
    <source>
        <dbReference type="Google" id="ProtNLM"/>
    </source>
</evidence>
<organism evidence="2 3">
    <name type="scientific">Ottowia oryzae</name>
    <dbReference type="NCBI Taxonomy" id="2109914"/>
    <lineage>
        <taxon>Bacteria</taxon>
        <taxon>Pseudomonadati</taxon>
        <taxon>Pseudomonadota</taxon>
        <taxon>Betaproteobacteria</taxon>
        <taxon>Burkholderiales</taxon>
        <taxon>Comamonadaceae</taxon>
        <taxon>Ottowia</taxon>
    </lineage>
</organism>